<dbReference type="InParanoid" id="A0A0R0HS60"/>
<proteinExistence type="predicted"/>
<sequence>MTNMDLIDQHVEGGGSIIHVVDHIDLDNHKKYWLRNWQLLIVKLTLQTLQHIRQIAQESSGEIQYGGGHQLAVLRTFSHRLCRGFNDVVNGFVDDGWSLMGWKM</sequence>
<gene>
    <name evidence="1" type="ORF">GLYMA_10G119800</name>
</gene>
<dbReference type="PANTHER" id="PTHR45950:SF7">
    <property type="entry name" value="HOMEOBOX-LEUCINE ZIPPER PROTEIN ATHB-14"/>
    <property type="match status" value="1"/>
</dbReference>
<dbReference type="Gramene" id="KRH33388">
    <property type="protein sequence ID" value="KRH33388"/>
    <property type="gene ID" value="GLYMA_10G119800"/>
</dbReference>
<protein>
    <submittedName>
        <fullName evidence="1 2">Uncharacterized protein</fullName>
    </submittedName>
</protein>
<evidence type="ECO:0000313" key="3">
    <source>
        <dbReference type="Proteomes" id="UP000008827"/>
    </source>
</evidence>
<evidence type="ECO:0000313" key="2">
    <source>
        <dbReference type="EnsemblPlants" id="KRH33388"/>
    </source>
</evidence>
<name>A0A0R0HS60_SOYBN</name>
<reference evidence="1" key="3">
    <citation type="submission" date="2018-07" db="EMBL/GenBank/DDBJ databases">
        <title>WGS assembly of Glycine max.</title>
        <authorList>
            <person name="Schmutz J."/>
            <person name="Cannon S."/>
            <person name="Schlueter J."/>
            <person name="Ma J."/>
            <person name="Mitros T."/>
            <person name="Nelson W."/>
            <person name="Hyten D."/>
            <person name="Song Q."/>
            <person name="Thelen J."/>
            <person name="Cheng J."/>
            <person name="Xu D."/>
            <person name="Hellsten U."/>
            <person name="May G."/>
            <person name="Yu Y."/>
            <person name="Sakurai T."/>
            <person name="Umezawa T."/>
            <person name="Bhattacharyya M."/>
            <person name="Sandhu D."/>
            <person name="Valliyodan B."/>
            <person name="Lindquist E."/>
            <person name="Peto M."/>
            <person name="Grant D."/>
            <person name="Shu S."/>
            <person name="Goodstein D."/>
            <person name="Barry K."/>
            <person name="Futrell-Griggs M."/>
            <person name="Abernathy B."/>
            <person name="Du J."/>
            <person name="Tian Z."/>
            <person name="Zhu L."/>
            <person name="Gill N."/>
            <person name="Joshi T."/>
            <person name="Libault M."/>
            <person name="Sethuraman A."/>
            <person name="Zhang X."/>
            <person name="Shinozaki K."/>
            <person name="Nguyen H."/>
            <person name="Wing R."/>
            <person name="Cregan P."/>
            <person name="Specht J."/>
            <person name="Grimwood J."/>
            <person name="Rokhsar D."/>
            <person name="Stacey G."/>
            <person name="Shoemaker R."/>
            <person name="Jackson S."/>
        </authorList>
    </citation>
    <scope>NUCLEOTIDE SEQUENCE</scope>
    <source>
        <tissue evidence="1">Callus</tissue>
    </source>
</reference>
<organism evidence="1">
    <name type="scientific">Glycine max</name>
    <name type="common">Soybean</name>
    <name type="synonym">Glycine hispida</name>
    <dbReference type="NCBI Taxonomy" id="3847"/>
    <lineage>
        <taxon>Eukaryota</taxon>
        <taxon>Viridiplantae</taxon>
        <taxon>Streptophyta</taxon>
        <taxon>Embryophyta</taxon>
        <taxon>Tracheophyta</taxon>
        <taxon>Spermatophyta</taxon>
        <taxon>Magnoliopsida</taxon>
        <taxon>eudicotyledons</taxon>
        <taxon>Gunneridae</taxon>
        <taxon>Pentapetalae</taxon>
        <taxon>rosids</taxon>
        <taxon>fabids</taxon>
        <taxon>Fabales</taxon>
        <taxon>Fabaceae</taxon>
        <taxon>Papilionoideae</taxon>
        <taxon>50 kb inversion clade</taxon>
        <taxon>NPAAA clade</taxon>
        <taxon>indigoferoid/millettioid clade</taxon>
        <taxon>Phaseoleae</taxon>
        <taxon>Glycine</taxon>
        <taxon>Glycine subgen. Soja</taxon>
    </lineage>
</organism>
<dbReference type="PANTHER" id="PTHR45950">
    <property type="entry name" value="HOMEOBOX-LEUCINE ZIPPER PROTEIN ATHB-14"/>
    <property type="match status" value="1"/>
</dbReference>
<dbReference type="Proteomes" id="UP000008827">
    <property type="component" value="Chromosome 10"/>
</dbReference>
<reference evidence="2" key="2">
    <citation type="submission" date="2018-02" db="UniProtKB">
        <authorList>
            <consortium name="EnsemblPlants"/>
        </authorList>
    </citation>
    <scope>IDENTIFICATION</scope>
    <source>
        <strain evidence="2">Williams 82</strain>
    </source>
</reference>
<dbReference type="EMBL" id="CM000843">
    <property type="protein sequence ID" value="KRH33388.1"/>
    <property type="molecule type" value="Genomic_DNA"/>
</dbReference>
<evidence type="ECO:0000313" key="1">
    <source>
        <dbReference type="EMBL" id="KRH33388.1"/>
    </source>
</evidence>
<keyword evidence="3" id="KW-1185">Reference proteome</keyword>
<accession>A0A0R0HS60</accession>
<dbReference type="EnsemblPlants" id="KRH33388">
    <property type="protein sequence ID" value="KRH33388"/>
    <property type="gene ID" value="GLYMA_10G119800"/>
</dbReference>
<dbReference type="STRING" id="3847.A0A0R0HS60"/>
<dbReference type="InterPro" id="IPR044830">
    <property type="entry name" value="HD-Zip_III"/>
</dbReference>
<dbReference type="AlphaFoldDB" id="A0A0R0HS60"/>
<reference evidence="1 2" key="1">
    <citation type="journal article" date="2010" name="Nature">
        <title>Genome sequence of the palaeopolyploid soybean.</title>
        <authorList>
            <person name="Schmutz J."/>
            <person name="Cannon S.B."/>
            <person name="Schlueter J."/>
            <person name="Ma J."/>
            <person name="Mitros T."/>
            <person name="Nelson W."/>
            <person name="Hyten D.L."/>
            <person name="Song Q."/>
            <person name="Thelen J.J."/>
            <person name="Cheng J."/>
            <person name="Xu D."/>
            <person name="Hellsten U."/>
            <person name="May G.D."/>
            <person name="Yu Y."/>
            <person name="Sakurai T."/>
            <person name="Umezawa T."/>
            <person name="Bhattacharyya M.K."/>
            <person name="Sandhu D."/>
            <person name="Valliyodan B."/>
            <person name="Lindquist E."/>
            <person name="Peto M."/>
            <person name="Grant D."/>
            <person name="Shu S."/>
            <person name="Goodstein D."/>
            <person name="Barry K."/>
            <person name="Futrell-Griggs M."/>
            <person name="Abernathy B."/>
            <person name="Du J."/>
            <person name="Tian Z."/>
            <person name="Zhu L."/>
            <person name="Gill N."/>
            <person name="Joshi T."/>
            <person name="Libault M."/>
            <person name="Sethuraman A."/>
            <person name="Zhang X.-C."/>
            <person name="Shinozaki K."/>
            <person name="Nguyen H.T."/>
            <person name="Wing R.A."/>
            <person name="Cregan P."/>
            <person name="Specht J."/>
            <person name="Grimwood J."/>
            <person name="Rokhsar D."/>
            <person name="Stacey G."/>
            <person name="Shoemaker R.C."/>
            <person name="Jackson S.A."/>
        </authorList>
    </citation>
    <scope>NUCLEOTIDE SEQUENCE</scope>
    <source>
        <strain evidence="2">cv. Williams 82</strain>
        <tissue evidence="1">Callus</tissue>
    </source>
</reference>
<dbReference type="GO" id="GO:0003700">
    <property type="term" value="F:DNA-binding transcription factor activity"/>
    <property type="evidence" value="ECO:0007669"/>
    <property type="project" value="InterPro"/>
</dbReference>